<dbReference type="Proteomes" id="UP000693972">
    <property type="component" value="Unassembled WGS sequence"/>
</dbReference>
<reference evidence="2 3" key="1">
    <citation type="submission" date="2021-07" db="EMBL/GenBank/DDBJ databases">
        <title>Karlodiniumbacter phycospheric gen. nov., sp. nov., a phycosphere bacterium isolated from karlodinium veneficum.</title>
        <authorList>
            <person name="Peng Y."/>
            <person name="Jiang L."/>
            <person name="Lee J."/>
        </authorList>
    </citation>
    <scope>NUCLEOTIDE SEQUENCE</scope>
    <source>
        <strain evidence="2 3">N5</strain>
    </source>
</reference>
<keyword evidence="3" id="KW-1185">Reference proteome</keyword>
<organism evidence="2">
    <name type="scientific">Gymnodinialimonas phycosphaerae</name>
    <dbReference type="NCBI Taxonomy" id="2841589"/>
    <lineage>
        <taxon>Bacteria</taxon>
        <taxon>Pseudomonadati</taxon>
        <taxon>Pseudomonadota</taxon>
        <taxon>Alphaproteobacteria</taxon>
        <taxon>Rhodobacterales</taxon>
        <taxon>Paracoccaceae</taxon>
        <taxon>Gymnodinialimonas</taxon>
    </lineage>
</organism>
<dbReference type="EMBL" id="JAIMBW010000001">
    <property type="protein sequence ID" value="MBY4892556.1"/>
    <property type="molecule type" value="Genomic_DNA"/>
</dbReference>
<accession>A0A975TY36</accession>
<evidence type="ECO:0000313" key="1">
    <source>
        <dbReference type="EMBL" id="MBY4892556.1"/>
    </source>
</evidence>
<dbReference type="EMBL" id="CP078073">
    <property type="protein sequence ID" value="QXL89297.1"/>
    <property type="molecule type" value="Genomic_DNA"/>
</dbReference>
<gene>
    <name evidence="1" type="ORF">KUL25_07240</name>
    <name evidence="2" type="ORF">KUL25_07245</name>
</gene>
<evidence type="ECO:0000313" key="3">
    <source>
        <dbReference type="Proteomes" id="UP000693972"/>
    </source>
</evidence>
<protein>
    <recommendedName>
        <fullName evidence="4">Lipoprotein</fullName>
    </recommendedName>
</protein>
<evidence type="ECO:0008006" key="4">
    <source>
        <dbReference type="Google" id="ProtNLM"/>
    </source>
</evidence>
<sequence length="84" mass="9197">MNSKYWLAAGAILALSGCVTPTPEGETEVLPEEVLGLVAPGQDTSTVRLQDDGCYWYLHNNVVESVYIPLLTRDQRMICVVAQS</sequence>
<dbReference type="PROSITE" id="PS51257">
    <property type="entry name" value="PROKAR_LIPOPROTEIN"/>
    <property type="match status" value="1"/>
</dbReference>
<proteinExistence type="predicted"/>
<name>A0A975TY36_9RHOB</name>
<dbReference type="AlphaFoldDB" id="A0A975TY36"/>
<dbReference type="RefSeq" id="WP_068353854.1">
    <property type="nucleotide sequence ID" value="NZ_JAIMBW010000001.1"/>
</dbReference>
<evidence type="ECO:0000313" key="2">
    <source>
        <dbReference type="EMBL" id="QXL89297.1"/>
    </source>
</evidence>